<dbReference type="PROSITE" id="PS50004">
    <property type="entry name" value="C2"/>
    <property type="match status" value="1"/>
</dbReference>
<dbReference type="CTD" id="57545"/>
<protein>
    <submittedName>
        <fullName evidence="5">Coiled-coil and C2 domain-containing protein 2A</fullName>
    </submittedName>
</protein>
<evidence type="ECO:0000256" key="2">
    <source>
        <dbReference type="SAM" id="MobiDB-lite"/>
    </source>
</evidence>
<feature type="region of interest" description="Disordered" evidence="2">
    <location>
        <begin position="289"/>
        <end position="321"/>
    </location>
</feature>
<feature type="region of interest" description="Disordered" evidence="2">
    <location>
        <begin position="251"/>
        <end position="273"/>
    </location>
</feature>
<dbReference type="InterPro" id="IPR052434">
    <property type="entry name" value="Tectonic-like_complex_comp"/>
</dbReference>
<dbReference type="GeneID" id="117650735"/>
<feature type="region of interest" description="Disordered" evidence="2">
    <location>
        <begin position="120"/>
        <end position="194"/>
    </location>
</feature>
<dbReference type="InterPro" id="IPR028928">
    <property type="entry name" value="CC2D2AN-C2"/>
</dbReference>
<accession>A0A6P8ZZT4</accession>
<feature type="coiled-coil region" evidence="1">
    <location>
        <begin position="616"/>
        <end position="643"/>
    </location>
</feature>
<dbReference type="Proteomes" id="UP000515158">
    <property type="component" value="Unplaced"/>
</dbReference>
<evidence type="ECO:0000313" key="4">
    <source>
        <dbReference type="Proteomes" id="UP000515158"/>
    </source>
</evidence>
<dbReference type="PANTHER" id="PTHR20837">
    <property type="entry name" value="CENTROSOMAL PROTEIN-RELATED"/>
    <property type="match status" value="1"/>
</dbReference>
<dbReference type="InterPro" id="IPR056288">
    <property type="entry name" value="CEP76_C"/>
</dbReference>
<dbReference type="InParanoid" id="A0A6P8ZZT4"/>
<proteinExistence type="predicted"/>
<dbReference type="OrthoDB" id="2162143at2759"/>
<dbReference type="Pfam" id="PF00168">
    <property type="entry name" value="C2"/>
    <property type="match status" value="1"/>
</dbReference>
<dbReference type="GO" id="GO:1904491">
    <property type="term" value="P:protein localization to ciliary transition zone"/>
    <property type="evidence" value="ECO:0007669"/>
    <property type="project" value="TreeGrafter"/>
</dbReference>
<keyword evidence="1" id="KW-0175">Coiled coil</keyword>
<sequence length="1699" mass="193387">MSSLDVESGKGNVGQSALRQAKQPTAWVEDELPELSLSSTSASSSDEPDKIKQTEANMKSQQSIKNTSRAHRNPATAARQEYPEVVVRARIVETADNNPKSLKLDLPAAKSHDELIQNLNEKTSDSEPNSLHASNETTPRISKTPNNKNEKYQTQVAKDEVEPDITRRISVGDSSLDGSYSMTSQSHSETRSYRDRLKDRFQSVKVRAGNIKPETKAKRNPISDYISQQKAAQSRVDELFKKEEMELEVALEKHQNSHHKRLSPDKLPEQVSNADSSIDFFTRVWEPEPTTIGSPAPLASQDEGDSVSSSERAEDHLDMSGADKSKLLAADYLGLTRDEWEVVDHNAGPSLPDDHESRTKESELYFFPTRSLVPLEDRLAPGKEVRYREEEGLFVGFRPKVRSSNCHRLEKRLLEQGGRHWFGDDGELHVLPNPIRLTPYRPQIEDFPTNLQHVEYEPGIKPLIFQSNVASEGVNYALLEIHIGTLHFEHHPLFSQEHVLAQRLLNLYNQYRVREAMQQEERLSGRLDSLRQAYDNLQALLNSNAADISPQQLDRMKMYKKEVRATWQHLLAEGFQSRQLLVSLLSIWRDLKKLRDVQGFTCTPHRLVIHCEQLTQKELLAEKAKWEREIRQACIELEMEEQERFSSEWEHYQSQLKVWKKQEIMRGKVTNIQSESIPIVYSEEGTEDHTNSDRTSQIMINTGGFVLLDKPLEPKPVDISSIKAQVFDKMSLCLRPPGEPKLKISLKESEKATDDPKDAREKQRCSALKRCQLFIRIYYNNKEVCKTQSYSLNAKFKVVFNECFSIRILQPPESIHLAVFEDGAGGGRHQLAQVFLPIPAADKTLKTAVLDHHEFSSDRIVSFSHAGVGSGTFISGSPGVNGCLYTSGVVCCRAGWGIDKEKNLILAPQQKYLPPTDSELESSDFLADLGKDGSFDLTKLTEWAQKSQLDPNDPSNASFFFLLKNLSANSKQELNYFRLSPLQCNFDFCEPSFLDKNRRLRLLVLRAQGETEFRDWKQIPNREKEISTEIFKSYEKRLSVSARETELDVEMMWSDPLSSHRAWGRLYLERVYQRVLAQCRQAQRSANLHHIVAEDQVPDISTLGLTFMKWLQPKRPLRPLRKERKKVAVQSLAGQEVRLMVNVIRAFEVPVRKMTDSLLGSVSVPSSTNLGFATVAVRPFVEVSFQGLSFRTTTAEGANPTWNQDLQIPVRPGSTESDTLFIHLFDEVIVDLVEDDRQRETSIHQRLERNWLASLHIPFSTLVHNARIEGTFKMYSPSMLLGYERESHQRTGWQPGTFSSDQGGQLFPNRDATFLNLFITVLPVLNPPEPFNERLDSSEVSVLEEHLLHFEEEMNVVVPHRQFKTLVIDASGKSVCITRFFRPLTPPALLGEGTITEHMAARFVSMVPVAPNQGMFDVWLTCDQVLRLGWGDPWAHAVLLCCYLMGLGKKAWLLVGTGIPHGLTAYVFVHEKQEQNKSHFWVWDPTAGQCYSIFDSFCPLQRVYGLVNDENIWINLQKEELPRRTQFDLNRRSDWMAAFGSRRGAISAPVGSVQPSSLHYSPTSTNASNILQDKVENFLRDSLMKWRRTKITLWNRYCIATLRKLLPRLENASCFGSGENSSPHHSRELQHILTSHKVCGFPINLPYTSVEAIVEAVRATGVHHNQDENAEFALAVYIHPFPNNILSIWVYVASLTKLR</sequence>
<dbReference type="InterPro" id="IPR035892">
    <property type="entry name" value="C2_domain_sf"/>
</dbReference>
<dbReference type="Pfam" id="PF17661">
    <property type="entry name" value="DUF5523"/>
    <property type="match status" value="1"/>
</dbReference>
<evidence type="ECO:0000259" key="3">
    <source>
        <dbReference type="PROSITE" id="PS50004"/>
    </source>
</evidence>
<feature type="compositionally biased region" description="Polar residues" evidence="2">
    <location>
        <begin position="54"/>
        <end position="67"/>
    </location>
</feature>
<dbReference type="PANTHER" id="PTHR20837:SF0">
    <property type="entry name" value="COILED-COIL AND C2 DOMAIN-CONTAINING PROTEIN 2A"/>
    <property type="match status" value="1"/>
</dbReference>
<dbReference type="FunCoup" id="A0A6P8ZZT4">
    <property type="interactions" value="37"/>
</dbReference>
<feature type="compositionally biased region" description="Basic and acidic residues" evidence="2">
    <location>
        <begin position="311"/>
        <end position="321"/>
    </location>
</feature>
<feature type="compositionally biased region" description="Low complexity" evidence="2">
    <location>
        <begin position="34"/>
        <end position="45"/>
    </location>
</feature>
<feature type="region of interest" description="Disordered" evidence="2">
    <location>
        <begin position="1"/>
        <end position="82"/>
    </location>
</feature>
<dbReference type="GO" id="GO:1905515">
    <property type="term" value="P:non-motile cilium assembly"/>
    <property type="evidence" value="ECO:0007669"/>
    <property type="project" value="TreeGrafter"/>
</dbReference>
<dbReference type="InterPro" id="IPR041510">
    <property type="entry name" value="DUF5523"/>
</dbReference>
<dbReference type="InterPro" id="IPR000008">
    <property type="entry name" value="C2_dom"/>
</dbReference>
<organism evidence="5">
    <name type="scientific">Thrips palmi</name>
    <name type="common">Melon thrips</name>
    <dbReference type="NCBI Taxonomy" id="161013"/>
    <lineage>
        <taxon>Eukaryota</taxon>
        <taxon>Metazoa</taxon>
        <taxon>Ecdysozoa</taxon>
        <taxon>Arthropoda</taxon>
        <taxon>Hexapoda</taxon>
        <taxon>Insecta</taxon>
        <taxon>Pterygota</taxon>
        <taxon>Neoptera</taxon>
        <taxon>Paraneoptera</taxon>
        <taxon>Thysanoptera</taxon>
        <taxon>Terebrantia</taxon>
        <taxon>Thripoidea</taxon>
        <taxon>Thripidae</taxon>
        <taxon>Thrips</taxon>
    </lineage>
</organism>
<evidence type="ECO:0000256" key="1">
    <source>
        <dbReference type="SAM" id="Coils"/>
    </source>
</evidence>
<dbReference type="Pfam" id="PF24656">
    <property type="entry name" value="CEPT76_peptidase"/>
    <property type="match status" value="1"/>
</dbReference>
<dbReference type="InterPro" id="IPR056290">
    <property type="entry name" value="CEPT76/DRC7_peptidase-like_dom"/>
</dbReference>
<dbReference type="KEGG" id="tpal:117650735"/>
<dbReference type="Pfam" id="PF15625">
    <property type="entry name" value="CC2D2AN-C2"/>
    <property type="match status" value="1"/>
</dbReference>
<evidence type="ECO:0000313" key="5">
    <source>
        <dbReference type="RefSeq" id="XP_034250216.1"/>
    </source>
</evidence>
<dbReference type="Gene3D" id="2.60.40.150">
    <property type="entry name" value="C2 domain"/>
    <property type="match status" value="1"/>
</dbReference>
<name>A0A6P8ZZT4_THRPL</name>
<feature type="compositionally biased region" description="Polar residues" evidence="2">
    <location>
        <begin position="172"/>
        <end position="187"/>
    </location>
</feature>
<feature type="domain" description="C2" evidence="3">
    <location>
        <begin position="1121"/>
        <end position="1272"/>
    </location>
</feature>
<gene>
    <name evidence="5" type="primary">LOC117650735</name>
</gene>
<dbReference type="Pfam" id="PF24652">
    <property type="entry name" value="CEP76_C"/>
    <property type="match status" value="1"/>
</dbReference>
<dbReference type="SUPFAM" id="SSF49562">
    <property type="entry name" value="C2 domain (Calcium/lipid-binding domain, CaLB)"/>
    <property type="match status" value="1"/>
</dbReference>
<keyword evidence="4" id="KW-1185">Reference proteome</keyword>
<dbReference type="RefSeq" id="XP_034250216.1">
    <property type="nucleotide sequence ID" value="XM_034394325.1"/>
</dbReference>
<dbReference type="GO" id="GO:0035869">
    <property type="term" value="C:ciliary transition zone"/>
    <property type="evidence" value="ECO:0007669"/>
    <property type="project" value="TreeGrafter"/>
</dbReference>
<feature type="coiled-coil region" evidence="1">
    <location>
        <begin position="513"/>
        <end position="540"/>
    </location>
</feature>
<dbReference type="SMART" id="SM00239">
    <property type="entry name" value="C2"/>
    <property type="match status" value="2"/>
</dbReference>
<feature type="compositionally biased region" description="Basic and acidic residues" evidence="2">
    <location>
        <begin position="157"/>
        <end position="167"/>
    </location>
</feature>
<reference evidence="5" key="1">
    <citation type="submission" date="2025-08" db="UniProtKB">
        <authorList>
            <consortium name="RefSeq"/>
        </authorList>
    </citation>
    <scope>IDENTIFICATION</scope>
    <source>
        <tissue evidence="5">Total insect</tissue>
    </source>
</reference>
<feature type="compositionally biased region" description="Polar residues" evidence="2">
    <location>
        <begin position="120"/>
        <end position="156"/>
    </location>
</feature>